<dbReference type="InterPro" id="IPR001789">
    <property type="entry name" value="Sig_transdc_resp-reg_receiver"/>
</dbReference>
<dbReference type="CDD" id="cd17536">
    <property type="entry name" value="REC_YesN-like"/>
    <property type="match status" value="1"/>
</dbReference>
<dbReference type="Proteomes" id="UP000192939">
    <property type="component" value="Unassembled WGS sequence"/>
</dbReference>
<dbReference type="RefSeq" id="WP_085279655.1">
    <property type="nucleotide sequence ID" value="NZ_FXAE01000054.1"/>
</dbReference>
<dbReference type="PANTHER" id="PTHR42713:SF3">
    <property type="entry name" value="TRANSCRIPTIONAL REGULATORY PROTEIN HPTR"/>
    <property type="match status" value="1"/>
</dbReference>
<keyword evidence="12" id="KW-1185">Reference proteome</keyword>
<evidence type="ECO:0000256" key="3">
    <source>
        <dbReference type="ARBA" id="ARBA00022553"/>
    </source>
</evidence>
<evidence type="ECO:0000256" key="5">
    <source>
        <dbReference type="ARBA" id="ARBA00023015"/>
    </source>
</evidence>
<dbReference type="PROSITE" id="PS50110">
    <property type="entry name" value="RESPONSE_REGULATORY"/>
    <property type="match status" value="1"/>
</dbReference>
<comment type="subcellular location">
    <subcellularLocation>
        <location evidence="1">Cytoplasm</location>
    </subcellularLocation>
</comment>
<reference evidence="11 12" key="1">
    <citation type="submission" date="2017-04" db="EMBL/GenBank/DDBJ databases">
        <authorList>
            <person name="Varghese N."/>
            <person name="Submissions S."/>
        </authorList>
    </citation>
    <scope>NUCLEOTIDE SEQUENCE [LARGE SCALE GENOMIC DNA]</scope>
    <source>
        <strain evidence="11 12">J12</strain>
    </source>
</reference>
<dbReference type="SUPFAM" id="SSF52172">
    <property type="entry name" value="CheY-like"/>
    <property type="match status" value="1"/>
</dbReference>
<evidence type="ECO:0000256" key="1">
    <source>
        <dbReference type="ARBA" id="ARBA00004496"/>
    </source>
</evidence>
<dbReference type="SUPFAM" id="SSF46689">
    <property type="entry name" value="Homeodomain-like"/>
    <property type="match status" value="1"/>
</dbReference>
<dbReference type="Pfam" id="PF12833">
    <property type="entry name" value="HTH_18"/>
    <property type="match status" value="1"/>
</dbReference>
<feature type="modified residue" description="4-aspartylphosphate" evidence="8">
    <location>
        <position position="56"/>
    </location>
</feature>
<evidence type="ECO:0000256" key="4">
    <source>
        <dbReference type="ARBA" id="ARBA00023012"/>
    </source>
</evidence>
<evidence type="ECO:0000313" key="11">
    <source>
        <dbReference type="EMBL" id="SMF57563.1"/>
    </source>
</evidence>
<dbReference type="Gene3D" id="1.10.10.60">
    <property type="entry name" value="Homeodomain-like"/>
    <property type="match status" value="2"/>
</dbReference>
<proteinExistence type="predicted"/>
<dbReference type="SMART" id="SM00448">
    <property type="entry name" value="REC"/>
    <property type="match status" value="1"/>
</dbReference>
<dbReference type="InterPro" id="IPR018060">
    <property type="entry name" value="HTH_AraC"/>
</dbReference>
<accession>A0ABY1M222</accession>
<keyword evidence="5" id="KW-0805">Transcription regulation</keyword>
<feature type="domain" description="HTH araC/xylS-type" evidence="9">
    <location>
        <begin position="415"/>
        <end position="513"/>
    </location>
</feature>
<dbReference type="Gene3D" id="3.40.50.2300">
    <property type="match status" value="1"/>
</dbReference>
<evidence type="ECO:0000256" key="6">
    <source>
        <dbReference type="ARBA" id="ARBA00023125"/>
    </source>
</evidence>
<gene>
    <name evidence="11" type="ORF">SAMN02744124_03818</name>
</gene>
<dbReference type="PANTHER" id="PTHR42713">
    <property type="entry name" value="HISTIDINE KINASE-RELATED"/>
    <property type="match status" value="1"/>
</dbReference>
<dbReference type="Pfam" id="PF00072">
    <property type="entry name" value="Response_reg"/>
    <property type="match status" value="1"/>
</dbReference>
<organism evidence="11 12">
    <name type="scientific">Paenibacillus barengoltzii J12</name>
    <dbReference type="NCBI Taxonomy" id="935846"/>
    <lineage>
        <taxon>Bacteria</taxon>
        <taxon>Bacillati</taxon>
        <taxon>Bacillota</taxon>
        <taxon>Bacilli</taxon>
        <taxon>Bacillales</taxon>
        <taxon>Paenibacillaceae</taxon>
        <taxon>Paenibacillus</taxon>
    </lineage>
</organism>
<protein>
    <submittedName>
        <fullName evidence="11">Two-component system, response regulator YesN</fullName>
    </submittedName>
</protein>
<dbReference type="InterPro" id="IPR051552">
    <property type="entry name" value="HptR"/>
</dbReference>
<sequence>MRFKVLLVDDEPAALEGMQLWINWPELGFEICGTSSNGAEALEKIGQLQPDLVVTDVRMPGMDGLEMIEAWQKQNTRQVSFAIISGYSEFQYAQKALRFGVTRYLLKPIDEEIAAEELGAIYQELVEEQERQRISRIASYEETVGLLKGWLHPSPGLPRDEGRIAALSSLRKAWNVCLIQPRDSCFAETREQVAAYVGEREAMYLIDLDYSGLDEGLLALVYGFHPGEDGPDGAKWISELERLCRSLGVVASAGQGVTSLQEIPAAFRQAQTAMQHQFYAEGPAGIMEYRNVAALKFHRRYDQTELVDRIIGAIQLLDKAGLEEGLSEAERRFRELYLTPDIVRKFGIHLFYLMMEHLEELPDKAAELQSKYDIPGTVSAVPTLRELMDRIQALGIECIDGLLMDKAQRSQGVIQDINAYIREHYREPLTIKKLAEVFYLHPVYLGQLLQKKNGVSFNEMIHNFRIEEAVGLLRDGSLNNGEIAERVGYANYGQFLKQFEKRLQMSPNEYRNRN</sequence>
<keyword evidence="2" id="KW-0963">Cytoplasm</keyword>
<evidence type="ECO:0000256" key="7">
    <source>
        <dbReference type="ARBA" id="ARBA00023163"/>
    </source>
</evidence>
<keyword evidence="7" id="KW-0804">Transcription</keyword>
<evidence type="ECO:0000313" key="12">
    <source>
        <dbReference type="Proteomes" id="UP000192939"/>
    </source>
</evidence>
<dbReference type="SMART" id="SM00342">
    <property type="entry name" value="HTH_ARAC"/>
    <property type="match status" value="1"/>
</dbReference>
<evidence type="ECO:0000256" key="2">
    <source>
        <dbReference type="ARBA" id="ARBA00022490"/>
    </source>
</evidence>
<evidence type="ECO:0000259" key="10">
    <source>
        <dbReference type="PROSITE" id="PS50110"/>
    </source>
</evidence>
<dbReference type="EMBL" id="FXAE01000054">
    <property type="protein sequence ID" value="SMF57563.1"/>
    <property type="molecule type" value="Genomic_DNA"/>
</dbReference>
<dbReference type="InterPro" id="IPR009057">
    <property type="entry name" value="Homeodomain-like_sf"/>
</dbReference>
<keyword evidence="3 8" id="KW-0597">Phosphoprotein</keyword>
<dbReference type="PROSITE" id="PS01124">
    <property type="entry name" value="HTH_ARAC_FAMILY_2"/>
    <property type="match status" value="1"/>
</dbReference>
<evidence type="ECO:0000259" key="9">
    <source>
        <dbReference type="PROSITE" id="PS01124"/>
    </source>
</evidence>
<keyword evidence="6" id="KW-0238">DNA-binding</keyword>
<dbReference type="InterPro" id="IPR011006">
    <property type="entry name" value="CheY-like_superfamily"/>
</dbReference>
<feature type="domain" description="Response regulatory" evidence="10">
    <location>
        <begin position="4"/>
        <end position="122"/>
    </location>
</feature>
<comment type="caution">
    <text evidence="11">The sequence shown here is derived from an EMBL/GenBank/DDBJ whole genome shotgun (WGS) entry which is preliminary data.</text>
</comment>
<name>A0ABY1M222_9BACL</name>
<keyword evidence="4" id="KW-0902">Two-component regulatory system</keyword>
<evidence type="ECO:0000256" key="8">
    <source>
        <dbReference type="PROSITE-ProRule" id="PRU00169"/>
    </source>
</evidence>